<keyword evidence="1" id="KW-0472">Membrane</keyword>
<feature type="transmembrane region" description="Helical" evidence="1">
    <location>
        <begin position="6"/>
        <end position="27"/>
    </location>
</feature>
<evidence type="ECO:0000256" key="1">
    <source>
        <dbReference type="SAM" id="Phobius"/>
    </source>
</evidence>
<dbReference type="EMBL" id="AP017433">
    <property type="protein sequence ID" value="BAV82426.1"/>
    <property type="molecule type" value="Genomic_DNA"/>
</dbReference>
<dbReference type="RefSeq" id="YP_009317258.1">
    <property type="nucleotide sequence ID" value="NC_031832.1"/>
</dbReference>
<keyword evidence="2" id="KW-0496">Mitochondrion</keyword>
<dbReference type="RefSeq" id="YP_009317227.1">
    <property type="nucleotide sequence ID" value="NC_031832.1"/>
</dbReference>
<accession>A0A1E1GHQ7</accession>
<proteinExistence type="predicted"/>
<evidence type="ECO:0000313" key="2">
    <source>
        <dbReference type="EMBL" id="BAV82395.1"/>
    </source>
</evidence>
<reference evidence="2" key="1">
    <citation type="journal article" date="2016" name="Genome Biol. Evol.">
        <title>Mitochondrial Genome of Palpitomonas bilix: Derived Genome Structure and Ancestral System for Cytochrome c Maturation.</title>
        <authorList>
            <consortium name="AP017433"/>
            <person name="Nishimura Y."/>
            <person name="Tanifuji G."/>
            <person name="Kamikawa R."/>
            <person name="Yabuki A."/>
            <person name="Hashimoto T."/>
            <person name="Inagaki Y."/>
        </authorList>
    </citation>
    <scope>NUCLEOTIDE SEQUENCE</scope>
</reference>
<geneLocation type="mitochondrion" evidence="2"/>
<keyword evidence="1" id="KW-1133">Transmembrane helix</keyword>
<protein>
    <submittedName>
        <fullName evidence="2">Uncharacterized protein</fullName>
    </submittedName>
</protein>
<keyword evidence="1" id="KW-0812">Transmembrane</keyword>
<name>A0A1E1GHQ7_9EUKA</name>
<sequence length="108" mass="12896">MKVSYIFLLSFFLHFLNSLFMKTLYIFDIQRFYSNMDYSFNKVSINSTAVYNSCLFNLLNDFSFNSGLLESYTLCYAFNIENNFDISTAILLEQYFFHYDFDILITLC</sequence>
<dbReference type="EMBL" id="AP017433">
    <property type="protein sequence ID" value="BAV82395.1"/>
    <property type="molecule type" value="Genomic_DNA"/>
</dbReference>
<dbReference type="GeneID" id="30214247"/>
<dbReference type="GeneID" id="30214157"/>
<organism evidence="2">
    <name type="scientific">Palpitomonas bilix</name>
    <dbReference type="NCBI Taxonomy" id="652834"/>
    <lineage>
        <taxon>Eukaryota</taxon>
        <taxon>Eukaryota incertae sedis</taxon>
    </lineage>
</organism>
<dbReference type="AlphaFoldDB" id="A0A1E1GHQ7"/>